<dbReference type="Gene3D" id="3.40.50.1970">
    <property type="match status" value="1"/>
</dbReference>
<gene>
    <name evidence="1" type="ORF">SDC9_186728</name>
</gene>
<evidence type="ECO:0000313" key="1">
    <source>
        <dbReference type="EMBL" id="MPN39200.1"/>
    </source>
</evidence>
<name>A0A645HKB7_9ZZZZ</name>
<proteinExistence type="predicted"/>
<organism evidence="1">
    <name type="scientific">bioreactor metagenome</name>
    <dbReference type="NCBI Taxonomy" id="1076179"/>
    <lineage>
        <taxon>unclassified sequences</taxon>
        <taxon>metagenomes</taxon>
        <taxon>ecological metagenomes</taxon>
    </lineage>
</organism>
<protein>
    <submittedName>
        <fullName evidence="1">Uncharacterized protein</fullName>
    </submittedName>
</protein>
<dbReference type="AlphaFoldDB" id="A0A645HKB7"/>
<sequence length="108" mass="11813">MNGIPLPDDIQTRFFALEHGALKVIPQILREFFGGRRPWIVADENTFAAAGAETYEICQAAGLNPHEPFLFKGKDHLPPDYELSVMLERNMPDSAVPTAVGSGVGFSV</sequence>
<reference evidence="1" key="1">
    <citation type="submission" date="2019-08" db="EMBL/GenBank/DDBJ databases">
        <authorList>
            <person name="Kucharzyk K."/>
            <person name="Murdoch R.W."/>
            <person name="Higgins S."/>
            <person name="Loffler F."/>
        </authorList>
    </citation>
    <scope>NUCLEOTIDE SEQUENCE</scope>
</reference>
<dbReference type="EMBL" id="VSSQ01094877">
    <property type="protein sequence ID" value="MPN39200.1"/>
    <property type="molecule type" value="Genomic_DNA"/>
</dbReference>
<accession>A0A645HKB7</accession>
<comment type="caution">
    <text evidence="1">The sequence shown here is derived from an EMBL/GenBank/DDBJ whole genome shotgun (WGS) entry which is preliminary data.</text>
</comment>